<dbReference type="GO" id="GO:0007271">
    <property type="term" value="P:synaptic transmission, cholinergic"/>
    <property type="evidence" value="ECO:0007669"/>
    <property type="project" value="TreeGrafter"/>
</dbReference>
<evidence type="ECO:0000313" key="11">
    <source>
        <dbReference type="EMBL" id="KAI1889827.1"/>
    </source>
</evidence>
<feature type="compositionally biased region" description="Basic and acidic residues" evidence="8">
    <location>
        <begin position="323"/>
        <end position="336"/>
    </location>
</feature>
<proteinExistence type="inferred from homology"/>
<keyword evidence="6 9" id="KW-0472">Membrane</keyword>
<dbReference type="OrthoDB" id="9938788at2759"/>
<dbReference type="InterPro" id="IPR032763">
    <property type="entry name" value="RIC3_N"/>
</dbReference>
<evidence type="ECO:0000256" key="2">
    <source>
        <dbReference type="ARBA" id="ARBA00008538"/>
    </source>
</evidence>
<dbReference type="GO" id="GO:0043025">
    <property type="term" value="C:neuronal cell body"/>
    <property type="evidence" value="ECO:0007669"/>
    <property type="project" value="TreeGrafter"/>
</dbReference>
<evidence type="ECO:0000256" key="6">
    <source>
        <dbReference type="ARBA" id="ARBA00023136"/>
    </source>
</evidence>
<feature type="compositionally biased region" description="Basic and acidic residues" evidence="8">
    <location>
        <begin position="266"/>
        <end position="288"/>
    </location>
</feature>
<dbReference type="GO" id="GO:0034394">
    <property type="term" value="P:protein localization to cell surface"/>
    <property type="evidence" value="ECO:0007669"/>
    <property type="project" value="TreeGrafter"/>
</dbReference>
<keyword evidence="7" id="KW-0175">Coiled coil</keyword>
<sequence length="501" mass="56470">MSRLMCFSTSSKNAFIQREKGSRAAGGWTWAFSSYDASAADARRTVGAASPYSRSHSAEAIAKAKGGGIGGGGKSNLMGQIIPIYGFGILLYILYILFKITSKGKIGKPQNRFPALKSENMKRKITDYELAQLQEKLRETEEVMERIVSKAGHSPDRIKTVTVEHEEKLLRQLKEITRVMQEGKLVEGMDELSPEMEAEEASYTEDWEGYPEETYPVYDEPGCRQRYDTIILEKPETELLSPEELAERMEEEAEGIGAGPEPDQAESEREEAGPDRDDAKTDRDAAEPDREEAEPDRNAAEPDREEAEPDRNAAEPDREEAEPDRNAAEPDREKAELCLPEAPPQNSEVKRAEPRLRGRKQISFSEHRDIYHYPKESVSDDCDKQEDKIDEEEEEDAQEEEEVQEGEELEEGDEEEEEGDDEEEEGDEEEEVEEGDEVDPVVMAESLSFSCQKCSQVPQLEDAEEVLHTDDPQGRVCQGEAVLLTELGPGMLRKRNKKEPE</sequence>
<feature type="compositionally biased region" description="Basic and acidic residues" evidence="8">
    <location>
        <begin position="365"/>
        <end position="387"/>
    </location>
</feature>
<keyword evidence="12" id="KW-1185">Reference proteome</keyword>
<keyword evidence="4" id="KW-0256">Endoplasmic reticulum</keyword>
<evidence type="ECO:0000256" key="5">
    <source>
        <dbReference type="ARBA" id="ARBA00022989"/>
    </source>
</evidence>
<evidence type="ECO:0000313" key="12">
    <source>
        <dbReference type="Proteomes" id="UP000829720"/>
    </source>
</evidence>
<feature type="domain" description="Resistance to inhibitors of cholinesterase protein 3 N-terminal" evidence="10">
    <location>
        <begin position="41"/>
        <end position="149"/>
    </location>
</feature>
<comment type="subcellular location">
    <subcellularLocation>
        <location evidence="1">Endoplasmic reticulum membrane</location>
    </subcellularLocation>
</comment>
<feature type="region of interest" description="Disordered" evidence="8">
    <location>
        <begin position="246"/>
        <end position="444"/>
    </location>
</feature>
<keyword evidence="3 9" id="KW-0812">Transmembrane</keyword>
<dbReference type="EMBL" id="JAERUA010000015">
    <property type="protein sequence ID" value="KAI1889827.1"/>
    <property type="molecule type" value="Genomic_DNA"/>
</dbReference>
<evidence type="ECO:0000256" key="9">
    <source>
        <dbReference type="SAM" id="Phobius"/>
    </source>
</evidence>
<dbReference type="PANTHER" id="PTHR21723:SF3">
    <property type="entry name" value="PROTEIN RIC-3"/>
    <property type="match status" value="1"/>
</dbReference>
<evidence type="ECO:0000256" key="8">
    <source>
        <dbReference type="SAM" id="MobiDB-lite"/>
    </source>
</evidence>
<evidence type="ECO:0000256" key="3">
    <source>
        <dbReference type="ARBA" id="ARBA00022692"/>
    </source>
</evidence>
<feature type="compositionally biased region" description="Acidic residues" evidence="8">
    <location>
        <begin position="388"/>
        <end position="439"/>
    </location>
</feature>
<comment type="caution">
    <text evidence="11">The sequence shown here is derived from an EMBL/GenBank/DDBJ whole genome shotgun (WGS) entry which is preliminary data.</text>
</comment>
<name>A0A8T3D2E5_9TELE</name>
<dbReference type="InterPro" id="IPR026160">
    <property type="entry name" value="Ric3"/>
</dbReference>
<dbReference type="GO" id="GO:0045202">
    <property type="term" value="C:synapse"/>
    <property type="evidence" value="ECO:0007669"/>
    <property type="project" value="GOC"/>
</dbReference>
<evidence type="ECO:0000259" key="10">
    <source>
        <dbReference type="Pfam" id="PF15361"/>
    </source>
</evidence>
<evidence type="ECO:0000256" key="4">
    <source>
        <dbReference type="ARBA" id="ARBA00022824"/>
    </source>
</evidence>
<dbReference type="AlphaFoldDB" id="A0A8T3D2E5"/>
<dbReference type="GO" id="GO:0043005">
    <property type="term" value="C:neuron projection"/>
    <property type="evidence" value="ECO:0007669"/>
    <property type="project" value="TreeGrafter"/>
</dbReference>
<dbReference type="GO" id="GO:0005789">
    <property type="term" value="C:endoplasmic reticulum membrane"/>
    <property type="evidence" value="ECO:0007669"/>
    <property type="project" value="UniProtKB-SubCell"/>
</dbReference>
<protein>
    <recommendedName>
        <fullName evidence="10">Resistance to inhibitors of cholinesterase protein 3 N-terminal domain-containing protein</fullName>
    </recommendedName>
</protein>
<organism evidence="11 12">
    <name type="scientific">Albula goreensis</name>
    <dbReference type="NCBI Taxonomy" id="1534307"/>
    <lineage>
        <taxon>Eukaryota</taxon>
        <taxon>Metazoa</taxon>
        <taxon>Chordata</taxon>
        <taxon>Craniata</taxon>
        <taxon>Vertebrata</taxon>
        <taxon>Euteleostomi</taxon>
        <taxon>Actinopterygii</taxon>
        <taxon>Neopterygii</taxon>
        <taxon>Teleostei</taxon>
        <taxon>Albuliformes</taxon>
        <taxon>Albulidae</taxon>
        <taxon>Albula</taxon>
    </lineage>
</organism>
<feature type="coiled-coil region" evidence="7">
    <location>
        <begin position="123"/>
        <end position="150"/>
    </location>
</feature>
<comment type="similarity">
    <text evidence="2">Belongs to the ric-3 family.</text>
</comment>
<reference evidence="11" key="1">
    <citation type="submission" date="2021-01" db="EMBL/GenBank/DDBJ databases">
        <authorList>
            <person name="Zahm M."/>
            <person name="Roques C."/>
            <person name="Cabau C."/>
            <person name="Klopp C."/>
            <person name="Donnadieu C."/>
            <person name="Jouanno E."/>
            <person name="Lampietro C."/>
            <person name="Louis A."/>
            <person name="Herpin A."/>
            <person name="Echchiki A."/>
            <person name="Berthelot C."/>
            <person name="Parey E."/>
            <person name="Roest-Crollius H."/>
            <person name="Braasch I."/>
            <person name="Postlethwait J."/>
            <person name="Bobe J."/>
            <person name="Montfort J."/>
            <person name="Bouchez O."/>
            <person name="Begum T."/>
            <person name="Mejri S."/>
            <person name="Adams A."/>
            <person name="Chen W.-J."/>
            <person name="Guiguen Y."/>
        </authorList>
    </citation>
    <scope>NUCLEOTIDE SEQUENCE</scope>
    <source>
        <tissue evidence="11">Blood</tissue>
    </source>
</reference>
<dbReference type="PANTHER" id="PTHR21723">
    <property type="entry name" value="RESISTANCE TO INHIBITORS OF CHOLINESTERASE PROTEIN 3 RIC3"/>
    <property type="match status" value="1"/>
</dbReference>
<accession>A0A8T3D2E5</accession>
<dbReference type="Proteomes" id="UP000829720">
    <property type="component" value="Unassembled WGS sequence"/>
</dbReference>
<evidence type="ECO:0000256" key="1">
    <source>
        <dbReference type="ARBA" id="ARBA00004586"/>
    </source>
</evidence>
<feature type="transmembrane region" description="Helical" evidence="9">
    <location>
        <begin position="77"/>
        <end position="98"/>
    </location>
</feature>
<keyword evidence="5 9" id="KW-1133">Transmembrane helix</keyword>
<dbReference type="Pfam" id="PF15361">
    <property type="entry name" value="RIC3"/>
    <property type="match status" value="1"/>
</dbReference>
<gene>
    <name evidence="11" type="ORF">AGOR_G00166930</name>
</gene>
<evidence type="ECO:0000256" key="7">
    <source>
        <dbReference type="SAM" id="Coils"/>
    </source>
</evidence>